<keyword evidence="7 10" id="KW-0472">Membrane</keyword>
<keyword evidence="3" id="KW-0813">Transport</keyword>
<accession>A0AAE1EL71</accession>
<dbReference type="SUPFAM" id="SSF161070">
    <property type="entry name" value="SNF-like"/>
    <property type="match status" value="1"/>
</dbReference>
<dbReference type="PRINTS" id="PR00176">
    <property type="entry name" value="NANEUSMPORT"/>
</dbReference>
<reference evidence="11" key="1">
    <citation type="submission" date="2023-10" db="EMBL/GenBank/DDBJ databases">
        <title>Genome assemblies of two species of porcelain crab, Petrolisthes cinctipes and Petrolisthes manimaculis (Anomura: Porcellanidae).</title>
        <authorList>
            <person name="Angst P."/>
        </authorList>
    </citation>
    <scope>NUCLEOTIDE SEQUENCE</scope>
    <source>
        <strain evidence="11">PB745_01</strain>
        <tissue evidence="11">Gill</tissue>
    </source>
</reference>
<keyword evidence="4 10" id="KW-0812">Transmembrane</keyword>
<feature type="transmembrane region" description="Helical" evidence="10">
    <location>
        <begin position="215"/>
        <end position="240"/>
    </location>
</feature>
<keyword evidence="5" id="KW-0769">Symport</keyword>
<feature type="binding site" evidence="8">
    <location>
        <position position="152"/>
    </location>
    <ligand>
        <name>Na(+)</name>
        <dbReference type="ChEBI" id="CHEBI:29101"/>
        <label>1</label>
    </ligand>
</feature>
<evidence type="ECO:0000313" key="11">
    <source>
        <dbReference type="EMBL" id="KAK3856452.1"/>
    </source>
</evidence>
<proteinExistence type="inferred from homology"/>
<sequence length="867" mass="94875">MGSWERLGMERRESVSSIGKMSVASGRPRVLSVSSTLTTRTRRSSRVEVVEMPGGSAVLVEVGGEELDRVSRKDSLGGVTTVGGVSLSTDTRTVDKKIKQEIAHHSPAVGEDSEKGPKDDEEEDSDPKKDQTEEEPLLAFGATNLFQHLYLALGSPAIFRLPALAYKWSSSNGSAFLIAYFTMMMVVALPLCVLEHIMAQFSSLGPTTLFRCLPLLTGVGVGMVTMCLVLGIYTSTVLLWSLRYTVDSFQSTLPWSACPNTTSTLCGLPLYTPAQFYFFNSVLGAVGDDDDDEGGGGAALVLTLVFPLMLVWLLQSLYSYRSRPWQVGVVGRVWALLTVLVLFVFLIYGLKEEYSGVGLGYIFGVKEDTLAHPDIWLDAFGQVIWSLGPTLGLLINRASYKHFRDRIRVDAYTAVVTNVIVTLLLCLAIFPFLTYFTKPLNSSTPGFFFEMTSLASTRLDIPQLGAVLLYLTTSKALFDHAHMLTSTVAVGVSDLLPGRWRSGGRLFLCHASVCLVSFLAGLPFVTTEGIFLVKAIDAYMPWVGGLLLGSLEVVGLAYLYGATNIQQHFKHMLRKNTYVFALCWKFVLPPVFVGVGVWACVVGVEGPETWDNLHLTEAQEEAYRVAGVVVSLLPGGLFVLTTLVVFCRNYKSPGKLLVPRRKWGPALVQHRALYTPGVLRAKVKAPYLIVQVEAECLEEDGGNVRGPWLPYGFYWYPSKATTTTTTFLQTDTRPPDTTTTTNTTPTSAQVARYLQMQFGYGRVDGGMLDDIFLPNTTLLNEGYSVVEDNNNNINNGSNTGRNNKDVVTEVGQITTEVGQIASTTSTNSTTRLRSPSSTHSNELVLQPNRLSVTNTQQEIVNGVAPML</sequence>
<comment type="caution">
    <text evidence="11">The sequence shown here is derived from an EMBL/GenBank/DDBJ whole genome shotgun (WGS) entry which is preliminary data.</text>
</comment>
<evidence type="ECO:0000256" key="7">
    <source>
        <dbReference type="ARBA" id="ARBA00023136"/>
    </source>
</evidence>
<feature type="binding site" evidence="8">
    <location>
        <position position="418"/>
    </location>
    <ligand>
        <name>Na(+)</name>
        <dbReference type="ChEBI" id="CHEBI:29101"/>
        <label>1</label>
    </ligand>
</feature>
<evidence type="ECO:0000313" key="12">
    <source>
        <dbReference type="Proteomes" id="UP001286313"/>
    </source>
</evidence>
<dbReference type="GO" id="GO:0015179">
    <property type="term" value="F:L-amino acid transmembrane transporter activity"/>
    <property type="evidence" value="ECO:0007669"/>
    <property type="project" value="TreeGrafter"/>
</dbReference>
<evidence type="ECO:0000256" key="8">
    <source>
        <dbReference type="PIRSR" id="PIRSR600175-1"/>
    </source>
</evidence>
<feature type="transmembrane region" description="Helical" evidence="10">
    <location>
        <begin position="415"/>
        <end position="436"/>
    </location>
</feature>
<dbReference type="EMBL" id="JAWQEG010005883">
    <property type="protein sequence ID" value="KAK3856452.1"/>
    <property type="molecule type" value="Genomic_DNA"/>
</dbReference>
<dbReference type="InterPro" id="IPR000175">
    <property type="entry name" value="Na/ntran_symport"/>
</dbReference>
<feature type="transmembrane region" description="Helical" evidence="10">
    <location>
        <begin position="508"/>
        <end position="533"/>
    </location>
</feature>
<evidence type="ECO:0000256" key="10">
    <source>
        <dbReference type="SAM" id="Phobius"/>
    </source>
</evidence>
<feature type="transmembrane region" description="Helical" evidence="10">
    <location>
        <begin position="174"/>
        <end position="194"/>
    </location>
</feature>
<comment type="similarity">
    <text evidence="2">Belongs to the sodium:neurotransmitter symporter (SNF) (TC 2.A.22) family.</text>
</comment>
<evidence type="ECO:0000256" key="1">
    <source>
        <dbReference type="ARBA" id="ARBA00004141"/>
    </source>
</evidence>
<keyword evidence="8" id="KW-0915">Sodium</keyword>
<dbReference type="PROSITE" id="PS50267">
    <property type="entry name" value="NA_NEUROTRAN_SYMP_3"/>
    <property type="match status" value="1"/>
</dbReference>
<dbReference type="PANTHER" id="PTHR11616">
    <property type="entry name" value="SODIUM/CHLORIDE DEPENDENT TRANSPORTER"/>
    <property type="match status" value="1"/>
</dbReference>
<protein>
    <submittedName>
        <fullName evidence="11">Uncharacterized protein</fullName>
    </submittedName>
</protein>
<evidence type="ECO:0000256" key="4">
    <source>
        <dbReference type="ARBA" id="ARBA00022692"/>
    </source>
</evidence>
<gene>
    <name evidence="11" type="ORF">Pcinc_037232</name>
</gene>
<feature type="transmembrane region" description="Helical" evidence="10">
    <location>
        <begin position="297"/>
        <end position="317"/>
    </location>
</feature>
<organism evidence="11 12">
    <name type="scientific">Petrolisthes cinctipes</name>
    <name type="common">Flat porcelain crab</name>
    <dbReference type="NCBI Taxonomy" id="88211"/>
    <lineage>
        <taxon>Eukaryota</taxon>
        <taxon>Metazoa</taxon>
        <taxon>Ecdysozoa</taxon>
        <taxon>Arthropoda</taxon>
        <taxon>Crustacea</taxon>
        <taxon>Multicrustacea</taxon>
        <taxon>Malacostraca</taxon>
        <taxon>Eumalacostraca</taxon>
        <taxon>Eucarida</taxon>
        <taxon>Decapoda</taxon>
        <taxon>Pleocyemata</taxon>
        <taxon>Anomura</taxon>
        <taxon>Galatheoidea</taxon>
        <taxon>Porcellanidae</taxon>
        <taxon>Petrolisthes</taxon>
    </lineage>
</organism>
<keyword evidence="8" id="KW-0479">Metal-binding</keyword>
<feature type="transmembrane region" description="Helical" evidence="10">
    <location>
        <begin position="539"/>
        <end position="561"/>
    </location>
</feature>
<evidence type="ECO:0000256" key="6">
    <source>
        <dbReference type="ARBA" id="ARBA00022989"/>
    </source>
</evidence>
<dbReference type="GO" id="GO:0005886">
    <property type="term" value="C:plasma membrane"/>
    <property type="evidence" value="ECO:0007669"/>
    <property type="project" value="TreeGrafter"/>
</dbReference>
<evidence type="ECO:0000256" key="5">
    <source>
        <dbReference type="ARBA" id="ARBA00022847"/>
    </source>
</evidence>
<feature type="binding site" evidence="8">
    <location>
        <position position="479"/>
    </location>
    <ligand>
        <name>Na(+)</name>
        <dbReference type="ChEBI" id="CHEBI:29101"/>
        <label>1</label>
    </ligand>
</feature>
<evidence type="ECO:0000256" key="2">
    <source>
        <dbReference type="ARBA" id="ARBA00006459"/>
    </source>
</evidence>
<dbReference type="InterPro" id="IPR037272">
    <property type="entry name" value="SNS_sf"/>
</dbReference>
<dbReference type="Pfam" id="PF00209">
    <property type="entry name" value="SNF"/>
    <property type="match status" value="1"/>
</dbReference>
<dbReference type="GO" id="GO:0089718">
    <property type="term" value="P:amino acid import across plasma membrane"/>
    <property type="evidence" value="ECO:0007669"/>
    <property type="project" value="TreeGrafter"/>
</dbReference>
<dbReference type="Proteomes" id="UP001286313">
    <property type="component" value="Unassembled WGS sequence"/>
</dbReference>
<feature type="transmembrane region" description="Helical" evidence="10">
    <location>
        <begin position="582"/>
        <end position="604"/>
    </location>
</feature>
<dbReference type="PANTHER" id="PTHR11616:SF295">
    <property type="entry name" value="SODIUM: NEUROTRANSMITTER SYMPORTER FAMILY"/>
    <property type="match status" value="1"/>
</dbReference>
<name>A0AAE1EL71_PETCI</name>
<feature type="transmembrane region" description="Helical" evidence="10">
    <location>
        <begin position="329"/>
        <end position="350"/>
    </location>
</feature>
<keyword evidence="12" id="KW-1185">Reference proteome</keyword>
<dbReference type="GO" id="GO:0046872">
    <property type="term" value="F:metal ion binding"/>
    <property type="evidence" value="ECO:0007669"/>
    <property type="project" value="UniProtKB-KW"/>
</dbReference>
<feature type="binding site" evidence="8">
    <location>
        <position position="386"/>
    </location>
    <ligand>
        <name>Na(+)</name>
        <dbReference type="ChEBI" id="CHEBI:29101"/>
        <label>1</label>
    </ligand>
</feature>
<keyword evidence="6 10" id="KW-1133">Transmembrane helix</keyword>
<feature type="transmembrane region" description="Helical" evidence="10">
    <location>
        <begin position="375"/>
        <end position="395"/>
    </location>
</feature>
<evidence type="ECO:0000256" key="9">
    <source>
        <dbReference type="SAM" id="MobiDB-lite"/>
    </source>
</evidence>
<feature type="region of interest" description="Disordered" evidence="9">
    <location>
        <begin position="99"/>
        <end position="133"/>
    </location>
</feature>
<feature type="transmembrane region" description="Helical" evidence="10">
    <location>
        <begin position="624"/>
        <end position="647"/>
    </location>
</feature>
<evidence type="ECO:0000256" key="3">
    <source>
        <dbReference type="ARBA" id="ARBA00022448"/>
    </source>
</evidence>
<dbReference type="AlphaFoldDB" id="A0AAE1EL71"/>
<feature type="region of interest" description="Disordered" evidence="9">
    <location>
        <begin position="1"/>
        <end position="29"/>
    </location>
</feature>
<comment type="subcellular location">
    <subcellularLocation>
        <location evidence="1">Membrane</location>
        <topology evidence="1">Multi-pass membrane protein</topology>
    </subcellularLocation>
</comment>
<dbReference type="GO" id="GO:0005283">
    <property type="term" value="F:amino acid:sodium symporter activity"/>
    <property type="evidence" value="ECO:0007669"/>
    <property type="project" value="TreeGrafter"/>
</dbReference>